<reference evidence="6 7" key="1">
    <citation type="submission" date="2019-08" db="EMBL/GenBank/DDBJ databases">
        <authorList>
            <person name="Alioto T."/>
            <person name="Alioto T."/>
            <person name="Gomez Garrido J."/>
        </authorList>
    </citation>
    <scope>NUCLEOTIDE SEQUENCE [LARGE SCALE GENOMIC DNA]</scope>
</reference>
<dbReference type="Pfam" id="PF03045">
    <property type="entry name" value="DAN"/>
    <property type="match status" value="1"/>
</dbReference>
<dbReference type="GO" id="GO:0007166">
    <property type="term" value="P:cell surface receptor signaling pathway"/>
    <property type="evidence" value="ECO:0007669"/>
    <property type="project" value="TreeGrafter"/>
</dbReference>
<dbReference type="GO" id="GO:0005615">
    <property type="term" value="C:extracellular space"/>
    <property type="evidence" value="ECO:0007669"/>
    <property type="project" value="TreeGrafter"/>
</dbReference>
<proteinExistence type="predicted"/>
<name>A0A5E4MJ59_9HEMI</name>
<dbReference type="GO" id="GO:0051427">
    <property type="term" value="F:hormone receptor binding"/>
    <property type="evidence" value="ECO:0007669"/>
    <property type="project" value="TreeGrafter"/>
</dbReference>
<evidence type="ECO:0000256" key="1">
    <source>
        <dbReference type="ARBA" id="ARBA00004613"/>
    </source>
</evidence>
<dbReference type="FunFam" id="2.10.90.10:FF:000049">
    <property type="entry name" value="Glycoprotein hormone alpha 2"/>
    <property type="match status" value="1"/>
</dbReference>
<evidence type="ECO:0000313" key="6">
    <source>
        <dbReference type="EMBL" id="VVC30933.1"/>
    </source>
</evidence>
<dbReference type="EMBL" id="CABPRJ010000552">
    <property type="protein sequence ID" value="VVC30933.1"/>
    <property type="molecule type" value="Genomic_DNA"/>
</dbReference>
<dbReference type="Proteomes" id="UP000325440">
    <property type="component" value="Unassembled WGS sequence"/>
</dbReference>
<dbReference type="OrthoDB" id="6421717at2759"/>
<keyword evidence="3" id="KW-0732">Signal</keyword>
<dbReference type="Gene3D" id="2.10.90.10">
    <property type="entry name" value="Cystine-knot cytokines"/>
    <property type="match status" value="1"/>
</dbReference>
<accession>A0A5E4MJ59</accession>
<feature type="domain" description="DAN" evidence="5">
    <location>
        <begin position="30"/>
        <end position="132"/>
    </location>
</feature>
<sequence>MESSFATQVLHYTVAHRHSKQLESSAVTWQSPSVTGSDTWQKPGCHKVGHTRKISIPNCVEFHITTNACRGYCESWAVPSPADTVMINPHQRITSVGQCCNIMETEDVEVNVRCLEGVRKLVFKSALSCSCYHCKKE</sequence>
<keyword evidence="7" id="KW-1185">Reference proteome</keyword>
<dbReference type="InterPro" id="IPR052680">
    <property type="entry name" value="Glyco_Hormone_Alpha"/>
</dbReference>
<evidence type="ECO:0000256" key="2">
    <source>
        <dbReference type="ARBA" id="ARBA00022525"/>
    </source>
</evidence>
<keyword evidence="4" id="KW-1015">Disulfide bond</keyword>
<dbReference type="PANTHER" id="PTHR31129:SF2">
    <property type="entry name" value="GLYCOPROTEIN HORMONE ALPHA-2"/>
    <property type="match status" value="1"/>
</dbReference>
<dbReference type="AlphaFoldDB" id="A0A5E4MJ59"/>
<comment type="subcellular location">
    <subcellularLocation>
        <location evidence="1">Secreted</location>
    </subcellularLocation>
</comment>
<evidence type="ECO:0000256" key="3">
    <source>
        <dbReference type="ARBA" id="ARBA00022729"/>
    </source>
</evidence>
<dbReference type="PANTHER" id="PTHR31129">
    <property type="entry name" value="GLYCOPROTEIN HORMONE ALPHA-2"/>
    <property type="match status" value="1"/>
</dbReference>
<keyword evidence="2" id="KW-0964">Secreted</keyword>
<evidence type="ECO:0000256" key="4">
    <source>
        <dbReference type="ARBA" id="ARBA00023157"/>
    </source>
</evidence>
<evidence type="ECO:0000259" key="5">
    <source>
        <dbReference type="Pfam" id="PF03045"/>
    </source>
</evidence>
<gene>
    <name evidence="6" type="ORF">CINCED_3A014165</name>
</gene>
<evidence type="ECO:0000313" key="7">
    <source>
        <dbReference type="Proteomes" id="UP000325440"/>
    </source>
</evidence>
<dbReference type="InterPro" id="IPR029034">
    <property type="entry name" value="Cystine-knot_cytokine"/>
</dbReference>
<organism evidence="6 7">
    <name type="scientific">Cinara cedri</name>
    <dbReference type="NCBI Taxonomy" id="506608"/>
    <lineage>
        <taxon>Eukaryota</taxon>
        <taxon>Metazoa</taxon>
        <taxon>Ecdysozoa</taxon>
        <taxon>Arthropoda</taxon>
        <taxon>Hexapoda</taxon>
        <taxon>Insecta</taxon>
        <taxon>Pterygota</taxon>
        <taxon>Neoptera</taxon>
        <taxon>Paraneoptera</taxon>
        <taxon>Hemiptera</taxon>
        <taxon>Sternorrhyncha</taxon>
        <taxon>Aphidomorpha</taxon>
        <taxon>Aphidoidea</taxon>
        <taxon>Aphididae</taxon>
        <taxon>Lachninae</taxon>
        <taxon>Cinara</taxon>
    </lineage>
</organism>
<protein>
    <submittedName>
        <fullName evidence="6">DAN,Cystine-knot cytokine</fullName>
    </submittedName>
</protein>
<dbReference type="InterPro" id="IPR004133">
    <property type="entry name" value="DAN_dom"/>
</dbReference>